<organism evidence="1 2">
    <name type="scientific">Deinococcus carri</name>
    <dbReference type="NCBI Taxonomy" id="1211323"/>
    <lineage>
        <taxon>Bacteria</taxon>
        <taxon>Thermotogati</taxon>
        <taxon>Deinococcota</taxon>
        <taxon>Deinococci</taxon>
        <taxon>Deinococcales</taxon>
        <taxon>Deinococcaceae</taxon>
        <taxon>Deinococcus</taxon>
    </lineage>
</organism>
<proteinExistence type="predicted"/>
<sequence>MPQPRLSVPLDRAAYVQLLTDHYPWTEVTVDLAARQAEGLSGIFDAQQGPDWARFVWVRGTLRGGFTAAGDVTWPLAMNALPRAQVTLVPLAPAVAELVWASRTGSPQPQATHWPELQADLERQRFAGVLLHDGTCSFWEGGRAIGGTLPASGAACQTLSQLGGGAVGQAALLAFWRELIATAHRVTPLDEAWRQVSMRLADEHPCLDPFAQEVTVQGGQLRVEPELELAEVQPALLGGFQATLARLGLRLADLPITELRARPEWAAAGLETP</sequence>
<keyword evidence="2" id="KW-1185">Reference proteome</keyword>
<dbReference type="EMBL" id="BAABRP010000017">
    <property type="protein sequence ID" value="GAA5514418.1"/>
    <property type="molecule type" value="Genomic_DNA"/>
</dbReference>
<evidence type="ECO:0000313" key="2">
    <source>
        <dbReference type="Proteomes" id="UP001401887"/>
    </source>
</evidence>
<protein>
    <submittedName>
        <fullName evidence="1">Uncharacterized protein</fullName>
    </submittedName>
</protein>
<comment type="caution">
    <text evidence="1">The sequence shown here is derived from an EMBL/GenBank/DDBJ whole genome shotgun (WGS) entry which is preliminary data.</text>
</comment>
<name>A0ABP9WEA5_9DEIO</name>
<accession>A0ABP9WEA5</accession>
<gene>
    <name evidence="1" type="ORF">Dcar01_03173</name>
</gene>
<reference evidence="1 2" key="1">
    <citation type="submission" date="2024-02" db="EMBL/GenBank/DDBJ databases">
        <title>Deinococcus carri NBRC 110142.</title>
        <authorList>
            <person name="Ichikawa N."/>
            <person name="Katano-Makiyama Y."/>
            <person name="Hidaka K."/>
        </authorList>
    </citation>
    <scope>NUCLEOTIDE SEQUENCE [LARGE SCALE GENOMIC DNA]</scope>
    <source>
        <strain evidence="1 2">NBRC 110142</strain>
    </source>
</reference>
<dbReference type="Proteomes" id="UP001401887">
    <property type="component" value="Unassembled WGS sequence"/>
</dbReference>
<evidence type="ECO:0000313" key="1">
    <source>
        <dbReference type="EMBL" id="GAA5514418.1"/>
    </source>
</evidence>